<sequence>MQGADVRERYRTPPPFDARAVVTGTAVSLVLVLLASGILALAVYFTALHEYQLNTALYYLGMLATAAGGFVAARSADQKGWLHGGAAGLLYVLVGSALGHWLFPGDPSPLAQLGPRMLLGFILGAIGGAVGMLL</sequence>
<dbReference type="HOGENOM" id="CLU_149197_0_0_9"/>
<feature type="transmembrane region" description="Helical" evidence="1">
    <location>
        <begin position="56"/>
        <end position="73"/>
    </location>
</feature>
<name>E6SK63_THEM7</name>
<dbReference type="Pfam" id="PF12670">
    <property type="entry name" value="DUF3792"/>
    <property type="match status" value="1"/>
</dbReference>
<evidence type="ECO:0000313" key="2">
    <source>
        <dbReference type="EMBL" id="ADU51204.1"/>
    </source>
</evidence>
<proteinExistence type="predicted"/>
<dbReference type="NCBIfam" id="TIGR04086">
    <property type="entry name" value="TIGR04086_membr"/>
    <property type="match status" value="1"/>
</dbReference>
<dbReference type="EMBL" id="CP002344">
    <property type="protein sequence ID" value="ADU51204.1"/>
    <property type="molecule type" value="Genomic_DNA"/>
</dbReference>
<feature type="transmembrane region" description="Helical" evidence="1">
    <location>
        <begin position="21"/>
        <end position="44"/>
    </location>
</feature>
<keyword evidence="1" id="KW-0812">Transmembrane</keyword>
<dbReference type="AlphaFoldDB" id="E6SK63"/>
<feature type="transmembrane region" description="Helical" evidence="1">
    <location>
        <begin position="115"/>
        <end position="133"/>
    </location>
</feature>
<dbReference type="Proteomes" id="UP000008915">
    <property type="component" value="Chromosome"/>
</dbReference>
<reference evidence="2 3" key="1">
    <citation type="journal article" date="2010" name="Stand. Genomic Sci.">
        <title>Complete genome sequence of Thermaerobacter marianensis type strain (7p75a).</title>
        <authorList>
            <person name="Han C."/>
            <person name="Gu W."/>
            <person name="Zhang X."/>
            <person name="Lapidus A."/>
            <person name="Nolan M."/>
            <person name="Copeland A."/>
            <person name="Lucas S."/>
            <person name="Del Rio T.G."/>
            <person name="Tice H."/>
            <person name="Cheng J.F."/>
            <person name="Tapia R."/>
            <person name="Goodwin L."/>
            <person name="Pitluck S."/>
            <person name="Pagani I."/>
            <person name="Ivanova N."/>
            <person name="Mavromatis K."/>
            <person name="Mikhailova N."/>
            <person name="Pati A."/>
            <person name="Chen A."/>
            <person name="Palaniappan K."/>
            <person name="Land M."/>
            <person name="Hauser L."/>
            <person name="Chang Y.J."/>
            <person name="Jeffries C.D."/>
            <person name="Schneider S."/>
            <person name="Rohde M."/>
            <person name="Goker M."/>
            <person name="Pukall R."/>
            <person name="Woyke T."/>
            <person name="Bristow J."/>
            <person name="Eisen J.A."/>
            <person name="Markowitz V."/>
            <person name="Hugenholtz P."/>
            <person name="Kyrpides N.C."/>
            <person name="Klenk H.P."/>
            <person name="Detter J.C."/>
        </authorList>
    </citation>
    <scope>NUCLEOTIDE SEQUENCE [LARGE SCALE GENOMIC DNA]</scope>
    <source>
        <strain evidence="3">ATCC 700841 / DSM 12885 / JCM 10246 / 7p75a</strain>
    </source>
</reference>
<dbReference type="InterPro" id="IPR023804">
    <property type="entry name" value="DUF3792_TM"/>
</dbReference>
<evidence type="ECO:0000313" key="3">
    <source>
        <dbReference type="Proteomes" id="UP000008915"/>
    </source>
</evidence>
<dbReference type="KEGG" id="tmr:Tmar_1091"/>
<keyword evidence="1" id="KW-0472">Membrane</keyword>
<evidence type="ECO:0008006" key="4">
    <source>
        <dbReference type="Google" id="ProtNLM"/>
    </source>
</evidence>
<gene>
    <name evidence="2" type="ordered locus">Tmar_1091</name>
</gene>
<organism evidence="2 3">
    <name type="scientific">Thermaerobacter marianensis (strain ATCC 700841 / DSM 12885 / JCM 10246 / 7p75a)</name>
    <dbReference type="NCBI Taxonomy" id="644966"/>
    <lineage>
        <taxon>Bacteria</taxon>
        <taxon>Bacillati</taxon>
        <taxon>Bacillota</taxon>
        <taxon>Clostridia</taxon>
        <taxon>Eubacteriales</taxon>
        <taxon>Clostridiales Family XVII. Incertae Sedis</taxon>
        <taxon>Thermaerobacter</taxon>
    </lineage>
</organism>
<reference evidence="3" key="2">
    <citation type="journal article" date="2010" name="Stand. Genomic Sci.">
        <title>Complete genome sequence of Thermaerobacter marianensis type strain (7p75aT).</title>
        <authorList>
            <person name="Han C."/>
            <person name="Gu W."/>
            <person name="Zhang X."/>
            <person name="Lapidus A."/>
            <person name="Nolan M."/>
            <person name="Copeland A."/>
            <person name="Lucas S."/>
            <person name="Glavina Del Rio T."/>
            <person name="Tice H."/>
            <person name="Cheng J."/>
            <person name="Tapia R."/>
            <person name="Goodwin L."/>
            <person name="Pitluck S."/>
            <person name="Pagani I."/>
            <person name="Ivanova N."/>
            <person name="Mavromatis K."/>
            <person name="Mikhailova N."/>
            <person name="Pati A."/>
            <person name="Chen A."/>
            <person name="Palaniappan K."/>
            <person name="Land M."/>
            <person name="Hauser L."/>
            <person name="Chang Y."/>
            <person name="Jeffries C."/>
            <person name="Schneider S."/>
            <person name="Rohde M."/>
            <person name="Goker M."/>
            <person name="Pukall R."/>
            <person name="Woyke T."/>
            <person name="Bristow J."/>
            <person name="Eisen J."/>
            <person name="Markowitz V."/>
            <person name="Hugenholtz P."/>
            <person name="Kyrpides N."/>
            <person name="Klenk H."/>
            <person name="Detter J."/>
        </authorList>
    </citation>
    <scope>NUCLEOTIDE SEQUENCE [LARGE SCALE GENOMIC DNA]</scope>
    <source>
        <strain evidence="3">ATCC 700841 / DSM 12885 / JCM 10246 / 7p75a</strain>
    </source>
</reference>
<keyword evidence="3" id="KW-1185">Reference proteome</keyword>
<dbReference type="OrthoDB" id="2086654at2"/>
<feature type="transmembrane region" description="Helical" evidence="1">
    <location>
        <begin position="80"/>
        <end position="103"/>
    </location>
</feature>
<keyword evidence="1" id="KW-1133">Transmembrane helix</keyword>
<accession>E6SK63</accession>
<protein>
    <recommendedName>
        <fullName evidence="4">TIGR04086 family membrane protein</fullName>
    </recommendedName>
</protein>
<evidence type="ECO:0000256" key="1">
    <source>
        <dbReference type="SAM" id="Phobius"/>
    </source>
</evidence>
<dbReference type="RefSeq" id="WP_013495509.1">
    <property type="nucleotide sequence ID" value="NC_014831.1"/>
</dbReference>